<dbReference type="EMBL" id="AM295250">
    <property type="protein sequence ID" value="CAL27735.1"/>
    <property type="molecule type" value="Genomic_DNA"/>
</dbReference>
<dbReference type="GO" id="GO:0072344">
    <property type="term" value="P:rescue of stalled ribosome"/>
    <property type="evidence" value="ECO:0007669"/>
    <property type="project" value="UniProtKB-UniRule"/>
</dbReference>
<evidence type="ECO:0000313" key="7">
    <source>
        <dbReference type="EMBL" id="CAL27735.1"/>
    </source>
</evidence>
<evidence type="ECO:0000256" key="4">
    <source>
        <dbReference type="ARBA" id="ARBA00022917"/>
    </source>
</evidence>
<dbReference type="GO" id="GO:0019843">
    <property type="term" value="F:rRNA binding"/>
    <property type="evidence" value="ECO:0007669"/>
    <property type="project" value="UniProtKB-UniRule"/>
</dbReference>
<evidence type="ECO:0000256" key="2">
    <source>
        <dbReference type="ARBA" id="ARBA00022730"/>
    </source>
</evidence>
<evidence type="ECO:0000313" key="8">
    <source>
        <dbReference type="Proteomes" id="UP000000444"/>
    </source>
</evidence>
<dbReference type="eggNOG" id="COG1293">
    <property type="taxonomic scope" value="Bacteria"/>
</dbReference>
<dbReference type="AlphaFoldDB" id="B9DPP0"/>
<dbReference type="InterPro" id="IPR008532">
    <property type="entry name" value="NFACT_RNA-bd"/>
</dbReference>
<proteinExistence type="inferred from homology"/>
<evidence type="ECO:0000259" key="6">
    <source>
        <dbReference type="Pfam" id="PF05670"/>
    </source>
</evidence>
<dbReference type="Gene3D" id="1.10.8.50">
    <property type="match status" value="1"/>
</dbReference>
<dbReference type="HOGENOM" id="CLU_022481_2_1_9"/>
<dbReference type="Gene3D" id="2.30.310.10">
    <property type="entry name" value="ibrinogen binding protein from staphylococcus aureus domain"/>
    <property type="match status" value="1"/>
</dbReference>
<name>B9DPP0_STACT</name>
<dbReference type="InterPro" id="IPR051608">
    <property type="entry name" value="RQC_Subunit_NEMF"/>
</dbReference>
<comment type="function">
    <text evidence="5">Key component of the ribosome quality control system (RQC), a ribosome-associated complex that mediates the extraction of incompletely synthesized nascent chains from stalled ribosomes and their subsequent degradation. RqcH recruits Ala-charged tRNA, and with RqcP directs the elongation of stalled nascent chains on 50S ribosomal subunits, leading to non-templated C-terminal alanine extensions (Ala tail). The Ala tail promotes nascent chain degradation. May add between 1 and at least 8 Ala residues. Binds to stalled 50S ribosomal subunits.</text>
</comment>
<protein>
    <recommendedName>
        <fullName evidence="5">Rqc2 homolog RqcH</fullName>
        <shortName evidence="5">RqcH</shortName>
    </recommendedName>
</protein>
<feature type="domain" description="NFACT RNA-binding" evidence="6">
    <location>
        <begin position="450"/>
        <end position="538"/>
    </location>
</feature>
<feature type="coiled-coil region" evidence="5">
    <location>
        <begin position="289"/>
        <end position="320"/>
    </location>
</feature>
<dbReference type="Pfam" id="PF05670">
    <property type="entry name" value="NFACT-R_1"/>
    <property type="match status" value="1"/>
</dbReference>
<keyword evidence="5" id="KW-0175">Coiled coil</keyword>
<dbReference type="GO" id="GO:0000049">
    <property type="term" value="F:tRNA binding"/>
    <property type="evidence" value="ECO:0007669"/>
    <property type="project" value="UniProtKB-UniRule"/>
</dbReference>
<keyword evidence="3 5" id="KW-0694">RNA-binding</keyword>
<dbReference type="Proteomes" id="UP000000444">
    <property type="component" value="Chromosome"/>
</dbReference>
<dbReference type="KEGG" id="sca:SCA_0825"/>
<dbReference type="FunFam" id="2.30.310.10:FF:000004">
    <property type="entry name" value="Fibronectin-binding protein A"/>
    <property type="match status" value="1"/>
</dbReference>
<accession>B9DPP0</accession>
<comment type="similarity">
    <text evidence="5">Belongs to the NEMF family.</text>
</comment>
<keyword evidence="4 5" id="KW-0648">Protein biosynthesis</keyword>
<keyword evidence="2 5" id="KW-0699">rRNA-binding</keyword>
<evidence type="ECO:0000256" key="5">
    <source>
        <dbReference type="HAMAP-Rule" id="MF_00844"/>
    </source>
</evidence>
<dbReference type="GO" id="GO:0043023">
    <property type="term" value="F:ribosomal large subunit binding"/>
    <property type="evidence" value="ECO:0007669"/>
    <property type="project" value="UniProtKB-UniRule"/>
</dbReference>
<keyword evidence="1 5" id="KW-0820">tRNA-binding</keyword>
<dbReference type="InterPro" id="IPR043682">
    <property type="entry name" value="RqcH_bacterial"/>
</dbReference>
<reference evidence="7 8" key="1">
    <citation type="journal article" date="2009" name="Appl. Environ. Microbiol.">
        <title>Genome analysis of the meat starter culture bacterium Staphylococcus carnosus TM300.</title>
        <authorList>
            <person name="Rosenstein R."/>
            <person name="Nerz C."/>
            <person name="Biswas L."/>
            <person name="Resch A."/>
            <person name="Raddatz G."/>
            <person name="Schuster S.C."/>
            <person name="Goetz F."/>
        </authorList>
    </citation>
    <scope>NUCLEOTIDE SEQUENCE [LARGE SCALE GENOMIC DNA]</scope>
    <source>
        <strain evidence="7 8">TM300</strain>
    </source>
</reference>
<gene>
    <name evidence="5" type="primary">rqcH</name>
    <name evidence="7" type="ordered locus">Sca_0825</name>
</gene>
<dbReference type="Pfam" id="PF05833">
    <property type="entry name" value="NFACT_N"/>
    <property type="match status" value="1"/>
</dbReference>
<organism evidence="7 8">
    <name type="scientific">Staphylococcus carnosus (strain TM300)</name>
    <dbReference type="NCBI Taxonomy" id="396513"/>
    <lineage>
        <taxon>Bacteria</taxon>
        <taxon>Bacillati</taxon>
        <taxon>Bacillota</taxon>
        <taxon>Bacilli</taxon>
        <taxon>Bacillales</taxon>
        <taxon>Staphylococcaceae</taxon>
        <taxon>Staphylococcus</taxon>
    </lineage>
</organism>
<comment type="subunit">
    <text evidence="5">Associates with stalled 50S ribosomal subunits. Binds to RqcP.</text>
</comment>
<dbReference type="HAMAP" id="MF_00844_B">
    <property type="entry name" value="RqcH_B"/>
    <property type="match status" value="1"/>
</dbReference>
<dbReference type="GO" id="GO:1990112">
    <property type="term" value="C:RQC complex"/>
    <property type="evidence" value="ECO:0007669"/>
    <property type="project" value="TreeGrafter"/>
</dbReference>
<dbReference type="Gene3D" id="3.40.970.40">
    <property type="entry name" value="fibrinogen binding protein from staphylococcus aureus domain like"/>
    <property type="match status" value="1"/>
</dbReference>
<evidence type="ECO:0000256" key="1">
    <source>
        <dbReference type="ARBA" id="ARBA00022555"/>
    </source>
</evidence>
<sequence>MTMAYDGLFTRKMVEELQFLKDGRIHKINQPDNDTIIMVVRQNRKNHQLLLSIHPNFSRMHITEKKYNNPFDPPMFTRVFRKHLDGGIIQDIRQIGNDRHIEIDIQSTDELGDKIYRTVILEIMGKHSNLILVDDNRKIIEGFKHLTPNTNQYRTVMPGFQYEAPPTQNKLNPYEVSGQEVLKYIDFNQGNIARQLLQNFEGFSPLITKEITERRQFMTSDTLPAAYDEVMAETKLEPVPIFHKNHETGKEDFYFMRLKQFYDDSVIYSSLDELLDRFYDARGERERVKQRANDLVKFVQQQLQKNRNKLTKLHAEYEGTQSKETQQLYGELITANIYRIQQGDKSLTTQNYYTGEDVTIPLDPTKSPSVNAQYYYKQYNRLKTREHELERQIQLTEENITYFESIEQQLAHITVEDIDEIREELAEQGFMKQRNNRKKKKQPQIQLQTYLSTDGDLIYVGKNNKQNDYLTNKKARKGYLWFHTKDIPGSHVVIFADDPSESTIEEAAMLSAYFSKAGSSAQVPVDFTEIRNVHKPSGAKPGFVTYDNQKTLYATPDYDKIQEMKNNAVNVK</sequence>
<dbReference type="PANTHER" id="PTHR15239:SF6">
    <property type="entry name" value="RIBOSOME QUALITY CONTROL COMPLEX SUBUNIT NEMF"/>
    <property type="match status" value="1"/>
</dbReference>
<dbReference type="PANTHER" id="PTHR15239">
    <property type="entry name" value="NUCLEAR EXPORT MEDIATOR FACTOR NEMF"/>
    <property type="match status" value="1"/>
</dbReference>
<evidence type="ECO:0000256" key="3">
    <source>
        <dbReference type="ARBA" id="ARBA00022884"/>
    </source>
</evidence>
<keyword evidence="8" id="KW-1185">Reference proteome</keyword>